<evidence type="ECO:0000256" key="2">
    <source>
        <dbReference type="ARBA" id="ARBA00022723"/>
    </source>
</evidence>
<gene>
    <name evidence="6" type="ORF">H0N91_17685</name>
</gene>
<proteinExistence type="predicted"/>
<dbReference type="GO" id="GO:0046872">
    <property type="term" value="F:metal ion binding"/>
    <property type="evidence" value="ECO:0007669"/>
    <property type="project" value="UniProtKB-KW"/>
</dbReference>
<organism evidence="6 7">
    <name type="scientific">Eubacterium callanderi</name>
    <dbReference type="NCBI Taxonomy" id="53442"/>
    <lineage>
        <taxon>Bacteria</taxon>
        <taxon>Bacillati</taxon>
        <taxon>Bacillota</taxon>
        <taxon>Clostridia</taxon>
        <taxon>Eubacteriales</taxon>
        <taxon>Eubacteriaceae</taxon>
        <taxon>Eubacterium</taxon>
    </lineage>
</organism>
<feature type="domain" description="4Fe-4S" evidence="5">
    <location>
        <begin position="151"/>
        <end position="213"/>
    </location>
</feature>
<keyword evidence="1" id="KW-0004">4Fe-4S</keyword>
<accession>A0A1I5JGH1</accession>
<dbReference type="PROSITE" id="PS51656">
    <property type="entry name" value="4FE4S"/>
    <property type="match status" value="1"/>
</dbReference>
<evidence type="ECO:0000259" key="5">
    <source>
        <dbReference type="PROSITE" id="PS51656"/>
    </source>
</evidence>
<evidence type="ECO:0000313" key="7">
    <source>
        <dbReference type="Proteomes" id="UP000586254"/>
    </source>
</evidence>
<protein>
    <submittedName>
        <fullName evidence="6">Molybdopterin-guanine dinucleotide biosynthesis protein MobB</fullName>
    </submittedName>
</protein>
<evidence type="ECO:0000256" key="1">
    <source>
        <dbReference type="ARBA" id="ARBA00022485"/>
    </source>
</evidence>
<dbReference type="InterPro" id="IPR027417">
    <property type="entry name" value="P-loop_NTPase"/>
</dbReference>
<dbReference type="Gene3D" id="3.40.50.300">
    <property type="entry name" value="P-loop containing nucleotide triphosphate hydrolases"/>
    <property type="match status" value="1"/>
</dbReference>
<dbReference type="Proteomes" id="UP000586254">
    <property type="component" value="Unassembled WGS sequence"/>
</dbReference>
<evidence type="ECO:0000256" key="3">
    <source>
        <dbReference type="ARBA" id="ARBA00023004"/>
    </source>
</evidence>
<dbReference type="GO" id="GO:0006777">
    <property type="term" value="P:Mo-molybdopterin cofactor biosynthetic process"/>
    <property type="evidence" value="ECO:0007669"/>
    <property type="project" value="InterPro"/>
</dbReference>
<dbReference type="InterPro" id="IPR007202">
    <property type="entry name" value="4Fe-4S_dom"/>
</dbReference>
<dbReference type="RefSeq" id="WP_090412592.1">
    <property type="nucleotide sequence ID" value="NZ_CAJKZB010000009.1"/>
</dbReference>
<dbReference type="EMBL" id="JACCKS010000028">
    <property type="protein sequence ID" value="NZA39911.1"/>
    <property type="molecule type" value="Genomic_DNA"/>
</dbReference>
<comment type="caution">
    <text evidence="6">The sequence shown here is derived from an EMBL/GenBank/DDBJ whole genome shotgun (WGS) entry which is preliminary data.</text>
</comment>
<dbReference type="AlphaFoldDB" id="A0A1I5JGH1"/>
<keyword evidence="3" id="KW-0408">Iron</keyword>
<evidence type="ECO:0000313" key="6">
    <source>
        <dbReference type="EMBL" id="NZA39911.1"/>
    </source>
</evidence>
<dbReference type="PANTHER" id="PTHR40072:SF1">
    <property type="entry name" value="MOLYBDOPTERIN-GUANINE DINUCLEOTIDE BIOSYNTHESIS ADAPTER PROTEIN"/>
    <property type="match status" value="1"/>
</dbReference>
<reference evidence="6 7" key="1">
    <citation type="submission" date="2020-07" db="EMBL/GenBank/DDBJ databases">
        <title>Organ Donor 1.</title>
        <authorList>
            <person name="Marsh A.J."/>
            <person name="Azcarate-Peril M.A."/>
        </authorList>
    </citation>
    <scope>NUCLEOTIDE SEQUENCE [LARGE SCALE GENOMIC DNA]</scope>
    <source>
        <strain evidence="6 7">AMC0717</strain>
    </source>
</reference>
<dbReference type="GO" id="GO:0051539">
    <property type="term" value="F:4 iron, 4 sulfur cluster binding"/>
    <property type="evidence" value="ECO:0007669"/>
    <property type="project" value="UniProtKB-KW"/>
</dbReference>
<dbReference type="GO" id="GO:0005525">
    <property type="term" value="F:GTP binding"/>
    <property type="evidence" value="ECO:0007669"/>
    <property type="project" value="InterPro"/>
</dbReference>
<sequence length="253" mass="28094">MKVISICGISDSGKTTTAEHIIEELRRRGYSVGSVKEIHYDQFKMDTEGSNTDRHRRAGSQLVTARGKYETDILFQEKLPIRDILAFYDFDYVVLEGVADAGVPMILTAHETPELDNRWSDYVICCAGRIAGDLDTYRGLPVFDARTQAEALVDRIELKTYHILPEFDENCCDACGYGCAGLGPAILKGEAREKDCVVRTRPEVDVKINGQPLEMVPFVQDIIRSAVTGIVGELKGYEEGAVIEISIGKKQNL</sequence>
<dbReference type="InterPro" id="IPR004435">
    <property type="entry name" value="MobB_dom"/>
</dbReference>
<evidence type="ECO:0000256" key="4">
    <source>
        <dbReference type="ARBA" id="ARBA00023014"/>
    </source>
</evidence>
<dbReference type="SUPFAM" id="SSF52540">
    <property type="entry name" value="P-loop containing nucleoside triphosphate hydrolases"/>
    <property type="match status" value="1"/>
</dbReference>
<dbReference type="PANTHER" id="PTHR40072">
    <property type="entry name" value="MOLYBDOPTERIN-GUANINE DINUCLEOTIDE BIOSYNTHESIS ADAPTER PROTEIN-RELATED"/>
    <property type="match status" value="1"/>
</dbReference>
<name>A0A1I5JGH1_9FIRM</name>
<keyword evidence="2" id="KW-0479">Metal-binding</keyword>
<keyword evidence="4" id="KW-0411">Iron-sulfur</keyword>
<dbReference type="Pfam" id="PF03205">
    <property type="entry name" value="MobB"/>
    <property type="match status" value="1"/>
</dbReference>
<dbReference type="InterPro" id="IPR052539">
    <property type="entry name" value="MGD_biosynthesis_adapter"/>
</dbReference>